<sequence>MQTMYEAYIGNLSPNVSAVLVSATGDEDLKHYELEVREKFRSIIYDELYNEGVAFAKDDYDSIDPLHLEYVWHSYEDMDKTLFIREYLHDICDKFAREFMVVHRVSRVLRKCGQYQDLMLLSEGDDEAYTYCDPEYYGRSARPYGEPLFHDSEDNSNIFGSHAVGKLREWQTIICDITVDKNTGHEN</sequence>
<keyword evidence="2" id="KW-1185">Reference proteome</keyword>
<organism evidence="1 2">
    <name type="scientific">Tegillarca granosa</name>
    <name type="common">Malaysian cockle</name>
    <name type="synonym">Anadara granosa</name>
    <dbReference type="NCBI Taxonomy" id="220873"/>
    <lineage>
        <taxon>Eukaryota</taxon>
        <taxon>Metazoa</taxon>
        <taxon>Spiralia</taxon>
        <taxon>Lophotrochozoa</taxon>
        <taxon>Mollusca</taxon>
        <taxon>Bivalvia</taxon>
        <taxon>Autobranchia</taxon>
        <taxon>Pteriomorphia</taxon>
        <taxon>Arcoida</taxon>
        <taxon>Arcoidea</taxon>
        <taxon>Arcidae</taxon>
        <taxon>Tegillarca</taxon>
    </lineage>
</organism>
<dbReference type="Proteomes" id="UP001217089">
    <property type="component" value="Unassembled WGS sequence"/>
</dbReference>
<proteinExistence type="predicted"/>
<evidence type="ECO:0000313" key="1">
    <source>
        <dbReference type="EMBL" id="KAJ8316852.1"/>
    </source>
</evidence>
<protein>
    <submittedName>
        <fullName evidence="1">Uncharacterized protein</fullName>
    </submittedName>
</protein>
<dbReference type="EMBL" id="JARBDR010000246">
    <property type="protein sequence ID" value="KAJ8316852.1"/>
    <property type="molecule type" value="Genomic_DNA"/>
</dbReference>
<accession>A0ABQ9FHS0</accession>
<reference evidence="1 2" key="1">
    <citation type="submission" date="2022-12" db="EMBL/GenBank/DDBJ databases">
        <title>Chromosome-level genome of Tegillarca granosa.</title>
        <authorList>
            <person name="Kim J."/>
        </authorList>
    </citation>
    <scope>NUCLEOTIDE SEQUENCE [LARGE SCALE GENOMIC DNA]</scope>
    <source>
        <strain evidence="1">Teg-2019</strain>
        <tissue evidence="1">Adductor muscle</tissue>
    </source>
</reference>
<gene>
    <name evidence="1" type="ORF">KUTeg_004756</name>
</gene>
<comment type="caution">
    <text evidence="1">The sequence shown here is derived from an EMBL/GenBank/DDBJ whole genome shotgun (WGS) entry which is preliminary data.</text>
</comment>
<name>A0ABQ9FHS0_TEGGR</name>
<evidence type="ECO:0000313" key="2">
    <source>
        <dbReference type="Proteomes" id="UP001217089"/>
    </source>
</evidence>